<dbReference type="PANTHER" id="PTHR34180">
    <property type="entry name" value="PEPTIDASE C45"/>
    <property type="match status" value="1"/>
</dbReference>
<evidence type="ECO:0000313" key="3">
    <source>
        <dbReference type="Proteomes" id="UP000076532"/>
    </source>
</evidence>
<name>A0A167TND0_9AGAM</name>
<dbReference type="NCBIfam" id="NF040521">
    <property type="entry name" value="C45_proenzyme"/>
    <property type="match status" value="1"/>
</dbReference>
<dbReference type="EMBL" id="KV418160">
    <property type="protein sequence ID" value="KZP03117.1"/>
    <property type="molecule type" value="Genomic_DNA"/>
</dbReference>
<dbReference type="InterPro" id="IPR047794">
    <property type="entry name" value="C45_proenzyme-like"/>
</dbReference>
<organism evidence="2 3">
    <name type="scientific">Athelia psychrophila</name>
    <dbReference type="NCBI Taxonomy" id="1759441"/>
    <lineage>
        <taxon>Eukaryota</taxon>
        <taxon>Fungi</taxon>
        <taxon>Dikarya</taxon>
        <taxon>Basidiomycota</taxon>
        <taxon>Agaricomycotina</taxon>
        <taxon>Agaricomycetes</taxon>
        <taxon>Agaricomycetidae</taxon>
        <taxon>Atheliales</taxon>
        <taxon>Atheliaceae</taxon>
        <taxon>Athelia</taxon>
    </lineage>
</organism>
<dbReference type="InterPro" id="IPR005079">
    <property type="entry name" value="Peptidase_C45_hydrolase"/>
</dbReference>
<dbReference type="InterPro" id="IPR047801">
    <property type="entry name" value="Peptidase_C45"/>
</dbReference>
<dbReference type="Proteomes" id="UP000076532">
    <property type="component" value="Unassembled WGS sequence"/>
</dbReference>
<keyword evidence="3" id="KW-1185">Reference proteome</keyword>
<feature type="domain" description="Peptidase C45 hydrolase" evidence="1">
    <location>
        <begin position="112"/>
        <end position="223"/>
    </location>
</feature>
<reference evidence="2 3" key="1">
    <citation type="journal article" date="2016" name="Mol. Biol. Evol.">
        <title>Comparative Genomics of Early-Diverging Mushroom-Forming Fungi Provides Insights into the Origins of Lignocellulose Decay Capabilities.</title>
        <authorList>
            <person name="Nagy L.G."/>
            <person name="Riley R."/>
            <person name="Tritt A."/>
            <person name="Adam C."/>
            <person name="Daum C."/>
            <person name="Floudas D."/>
            <person name="Sun H."/>
            <person name="Yadav J.S."/>
            <person name="Pangilinan J."/>
            <person name="Larsson K.H."/>
            <person name="Matsuura K."/>
            <person name="Barry K."/>
            <person name="Labutti K."/>
            <person name="Kuo R."/>
            <person name="Ohm R.A."/>
            <person name="Bhattacharya S.S."/>
            <person name="Shirouzu T."/>
            <person name="Yoshinaga Y."/>
            <person name="Martin F.M."/>
            <person name="Grigoriev I.V."/>
            <person name="Hibbett D.S."/>
        </authorList>
    </citation>
    <scope>NUCLEOTIDE SEQUENCE [LARGE SCALE GENOMIC DNA]</scope>
    <source>
        <strain evidence="2 3">CBS 109695</strain>
    </source>
</reference>
<dbReference type="Gene3D" id="3.60.60.10">
    <property type="entry name" value="Penicillin V Acylase, Chain A"/>
    <property type="match status" value="1"/>
</dbReference>
<sequence length="228" mass="24367">MTAPRRFPAVHCSGAPFSVGLAHGTRARAQVVSNIAAYRQIFREMAKLEWRAALAIAAQFAAALTQSHPAFLDEMRGIAEGAGVPLLHVVALNCRSEIALSNTNDGCTAFSWRKDDHQWLSQNWDWRPSVLDSLIHLTIDAYGPRPAMSFITEAGIIGKIGMNEHGVACTLNAIRTASLDTALLPLHLFLRTVLEQPSLAACRALVATLPGLATAAHVLIADATGAVG</sequence>
<dbReference type="STRING" id="436010.A0A167TND0"/>
<feature type="non-terminal residue" evidence="2">
    <location>
        <position position="228"/>
    </location>
</feature>
<dbReference type="AlphaFoldDB" id="A0A167TND0"/>
<accession>A0A167TND0</accession>
<dbReference type="Gene3D" id="1.10.10.2120">
    <property type="match status" value="1"/>
</dbReference>
<dbReference type="Pfam" id="PF03417">
    <property type="entry name" value="AAT"/>
    <property type="match status" value="1"/>
</dbReference>
<dbReference type="PANTHER" id="PTHR34180:SF1">
    <property type="entry name" value="BETA-ALANYL-DOPAMINE_CARCININE HYDROLASE"/>
    <property type="match status" value="1"/>
</dbReference>
<evidence type="ECO:0000259" key="1">
    <source>
        <dbReference type="Pfam" id="PF03417"/>
    </source>
</evidence>
<dbReference type="OrthoDB" id="189997at2759"/>
<proteinExistence type="predicted"/>
<gene>
    <name evidence="2" type="ORF">FIBSPDRAFT_845246</name>
</gene>
<evidence type="ECO:0000313" key="2">
    <source>
        <dbReference type="EMBL" id="KZP03117.1"/>
    </source>
</evidence>
<protein>
    <recommendedName>
        <fullName evidence="1">Peptidase C45 hydrolase domain-containing protein</fullName>
    </recommendedName>
</protein>